<feature type="region of interest" description="Disordered" evidence="1">
    <location>
        <begin position="581"/>
        <end position="605"/>
    </location>
</feature>
<evidence type="ECO:0000313" key="2">
    <source>
        <dbReference type="EMBL" id="KAF2828761.1"/>
    </source>
</evidence>
<dbReference type="AlphaFoldDB" id="A0A6A7A635"/>
<sequence length="663" mass="72187">MPGLLSRSKSMRLLRGHRKEVQQEQAQSSMPRSGLSKTYIDRDRSATPILRAEAKSDTPDLALRPSTSGGTGERRTLFHMKTTPAPSIHSPSDLTFPLPSDSTTTFRTAEVTDSREGIIGIALGSPTAGSHWTSTPQAAYQSTSSQAVNGQMSGYTQNPRFPSPVPGRQEPPKSKLGRWKSLFRKAAPPTPQPDRPAFYQLTTTITATRATRADSHHDDEPTESQVEPPTDRHTGRTPSPPTFKPNIRASRTFTTPPEVPRTRTRAFTAGTLPANPRASVQRSATTPLPSGYTASDSPAMPQLKSSKSTQNVTRLPGETPLLDVSIPDITLDRYSVMFNNLLQSSNRTSSLLVRRQGNAEKLKPLNQLSAKSNEQESPMDYSLKRRATSPVVPSPSPRLSLFPNTNPTRAASPPVPRTKALHRSKTAPEKSPLRQTYSRAEMNKANEAQDLFIQKPTGTPNLKPRASMNLKVQQLAITPTSVHSFESDADSITIVVGRTGQPQTLHLDDREPDWEICAKPKPAAVVRANTTPVGLARTDSQRQPKVTKFSALSSHAPSFAPAPSSAPLEAPSPLQRIQLLQSPPQSAREKRTASESRPEGAPKAMVGVARSISVSRANSPRAIVRTTNELRSPGERLGEGKCLTPTMVEVRNRKSQRVQLVDA</sequence>
<dbReference type="Proteomes" id="UP000799424">
    <property type="component" value="Unassembled WGS sequence"/>
</dbReference>
<protein>
    <submittedName>
        <fullName evidence="2">Uncharacterized protein</fullName>
    </submittedName>
</protein>
<keyword evidence="3" id="KW-1185">Reference proteome</keyword>
<feature type="compositionally biased region" description="Polar residues" evidence="1">
    <location>
        <begin position="366"/>
        <end position="376"/>
    </location>
</feature>
<feature type="region of interest" description="Disordered" evidence="1">
    <location>
        <begin position="210"/>
        <end position="315"/>
    </location>
</feature>
<gene>
    <name evidence="2" type="ORF">CC86DRAFT_197631</name>
</gene>
<feature type="region of interest" description="Disordered" evidence="1">
    <location>
        <begin position="1"/>
        <end position="75"/>
    </location>
</feature>
<dbReference type="EMBL" id="MU006222">
    <property type="protein sequence ID" value="KAF2828761.1"/>
    <property type="molecule type" value="Genomic_DNA"/>
</dbReference>
<feature type="compositionally biased region" description="Basic residues" evidence="1">
    <location>
        <begin position="9"/>
        <end position="18"/>
    </location>
</feature>
<feature type="region of interest" description="Disordered" evidence="1">
    <location>
        <begin position="362"/>
        <end position="438"/>
    </location>
</feature>
<evidence type="ECO:0000256" key="1">
    <source>
        <dbReference type="SAM" id="MobiDB-lite"/>
    </source>
</evidence>
<feature type="compositionally biased region" description="Basic and acidic residues" evidence="1">
    <location>
        <begin position="587"/>
        <end position="600"/>
    </location>
</feature>
<dbReference type="OrthoDB" id="5404004at2759"/>
<evidence type="ECO:0000313" key="3">
    <source>
        <dbReference type="Proteomes" id="UP000799424"/>
    </source>
</evidence>
<proteinExistence type="predicted"/>
<feature type="compositionally biased region" description="Polar residues" evidence="1">
    <location>
        <begin position="303"/>
        <end position="313"/>
    </location>
</feature>
<feature type="compositionally biased region" description="Polar residues" evidence="1">
    <location>
        <begin position="278"/>
        <end position="296"/>
    </location>
</feature>
<organism evidence="2 3">
    <name type="scientific">Ophiobolus disseminans</name>
    <dbReference type="NCBI Taxonomy" id="1469910"/>
    <lineage>
        <taxon>Eukaryota</taxon>
        <taxon>Fungi</taxon>
        <taxon>Dikarya</taxon>
        <taxon>Ascomycota</taxon>
        <taxon>Pezizomycotina</taxon>
        <taxon>Dothideomycetes</taxon>
        <taxon>Pleosporomycetidae</taxon>
        <taxon>Pleosporales</taxon>
        <taxon>Pleosporineae</taxon>
        <taxon>Phaeosphaeriaceae</taxon>
        <taxon>Ophiobolus</taxon>
    </lineage>
</organism>
<name>A0A6A7A635_9PLEO</name>
<reference evidence="2" key="1">
    <citation type="journal article" date="2020" name="Stud. Mycol.">
        <title>101 Dothideomycetes genomes: a test case for predicting lifestyles and emergence of pathogens.</title>
        <authorList>
            <person name="Haridas S."/>
            <person name="Albert R."/>
            <person name="Binder M."/>
            <person name="Bloem J."/>
            <person name="Labutti K."/>
            <person name="Salamov A."/>
            <person name="Andreopoulos B."/>
            <person name="Baker S."/>
            <person name="Barry K."/>
            <person name="Bills G."/>
            <person name="Bluhm B."/>
            <person name="Cannon C."/>
            <person name="Castanera R."/>
            <person name="Culley D."/>
            <person name="Daum C."/>
            <person name="Ezra D."/>
            <person name="Gonzalez J."/>
            <person name="Henrissat B."/>
            <person name="Kuo A."/>
            <person name="Liang C."/>
            <person name="Lipzen A."/>
            <person name="Lutzoni F."/>
            <person name="Magnuson J."/>
            <person name="Mondo S."/>
            <person name="Nolan M."/>
            <person name="Ohm R."/>
            <person name="Pangilinan J."/>
            <person name="Park H.-J."/>
            <person name="Ramirez L."/>
            <person name="Alfaro M."/>
            <person name="Sun H."/>
            <person name="Tritt A."/>
            <person name="Yoshinaga Y."/>
            <person name="Zwiers L.-H."/>
            <person name="Turgeon B."/>
            <person name="Goodwin S."/>
            <person name="Spatafora J."/>
            <person name="Crous P."/>
            <person name="Grigoriev I."/>
        </authorList>
    </citation>
    <scope>NUCLEOTIDE SEQUENCE</scope>
    <source>
        <strain evidence="2">CBS 113818</strain>
    </source>
</reference>
<feature type="region of interest" description="Disordered" evidence="1">
    <location>
        <begin position="156"/>
        <end position="176"/>
    </location>
</feature>
<accession>A0A6A7A635</accession>